<dbReference type="InterPro" id="IPR020449">
    <property type="entry name" value="Tscrpt_reg_AraC-type_HTH"/>
</dbReference>
<comment type="caution">
    <text evidence="5">The sequence shown here is derived from an EMBL/GenBank/DDBJ whole genome shotgun (WGS) entry which is preliminary data.</text>
</comment>
<dbReference type="InterPro" id="IPR003313">
    <property type="entry name" value="AraC-bd"/>
</dbReference>
<dbReference type="Pfam" id="PF12833">
    <property type="entry name" value="HTH_18"/>
    <property type="match status" value="1"/>
</dbReference>
<accession>A0A0D7X5N5</accession>
<dbReference type="Proteomes" id="UP000032534">
    <property type="component" value="Unassembled WGS sequence"/>
</dbReference>
<keyword evidence="1" id="KW-0805">Transcription regulation</keyword>
<reference evidence="5 6" key="1">
    <citation type="submission" date="2014-11" db="EMBL/GenBank/DDBJ databases">
        <title>Draft Genome Sequences of Paenibacillus polymyxa NRRL B-30509 and Paenibacillus terrae NRRL B-30644, Strains from a Poultry Environment that Produce Tridecaptin A and Paenicidins.</title>
        <authorList>
            <person name="van Belkum M.J."/>
            <person name="Lohans C.T."/>
            <person name="Vederas J.C."/>
        </authorList>
    </citation>
    <scope>NUCLEOTIDE SEQUENCE [LARGE SCALE GENOMIC DNA]</scope>
    <source>
        <strain evidence="5 6">NRRL B-30644</strain>
    </source>
</reference>
<evidence type="ECO:0000313" key="5">
    <source>
        <dbReference type="EMBL" id="KJD46731.1"/>
    </source>
</evidence>
<dbReference type="OrthoDB" id="506156at2"/>
<dbReference type="InterPro" id="IPR014710">
    <property type="entry name" value="RmlC-like_jellyroll"/>
</dbReference>
<dbReference type="GO" id="GO:0043565">
    <property type="term" value="F:sequence-specific DNA binding"/>
    <property type="evidence" value="ECO:0007669"/>
    <property type="project" value="InterPro"/>
</dbReference>
<dbReference type="Gene3D" id="2.60.120.10">
    <property type="entry name" value="Jelly Rolls"/>
    <property type="match status" value="1"/>
</dbReference>
<dbReference type="PANTHER" id="PTHR43280">
    <property type="entry name" value="ARAC-FAMILY TRANSCRIPTIONAL REGULATOR"/>
    <property type="match status" value="1"/>
</dbReference>
<protein>
    <submittedName>
        <fullName evidence="5">Chemotaxis protein CheY</fullName>
    </submittedName>
</protein>
<dbReference type="PROSITE" id="PS01124">
    <property type="entry name" value="HTH_ARAC_FAMILY_2"/>
    <property type="match status" value="1"/>
</dbReference>
<dbReference type="Pfam" id="PF02311">
    <property type="entry name" value="AraC_binding"/>
    <property type="match status" value="1"/>
</dbReference>
<keyword evidence="3" id="KW-0804">Transcription</keyword>
<proteinExistence type="predicted"/>
<dbReference type="SUPFAM" id="SSF46689">
    <property type="entry name" value="Homeodomain-like"/>
    <property type="match status" value="2"/>
</dbReference>
<dbReference type="InterPro" id="IPR037923">
    <property type="entry name" value="HTH-like"/>
</dbReference>
<dbReference type="GO" id="GO:0003700">
    <property type="term" value="F:DNA-binding transcription factor activity"/>
    <property type="evidence" value="ECO:0007669"/>
    <property type="project" value="InterPro"/>
</dbReference>
<evidence type="ECO:0000259" key="4">
    <source>
        <dbReference type="PROSITE" id="PS01124"/>
    </source>
</evidence>
<dbReference type="PROSITE" id="PS00041">
    <property type="entry name" value="HTH_ARAC_FAMILY_1"/>
    <property type="match status" value="1"/>
</dbReference>
<dbReference type="InterPro" id="IPR018060">
    <property type="entry name" value="HTH_AraC"/>
</dbReference>
<sequence>MIVTPRFAIEQALRTEPFSMSADHVHQAHEIYYLLAGERYYYINQRVYALQKGDLIWISKHDFHRTSNKGNGSHERILINFDEAFVATSMPDAPSSDQKQPLLPEKSFLLRPSTEEQRELEHLFQQMLDEYHQDHAYRHMYLQSLLLQLLIRIGRIQSSTPDTIAPERSEKQQRVYAVIEYLHAHYAERLTLDQLARHFYISSTYLCRIFKQTTGFTLIEYLQDVRVQQARAYLRETSWKVTAIAEKTGFDSIAHFGRVFKQCTGYTPLQYRKEQKKEQGNASTP</sequence>
<dbReference type="PANTHER" id="PTHR43280:SF28">
    <property type="entry name" value="HTH-TYPE TRANSCRIPTIONAL ACTIVATOR RHAS"/>
    <property type="match status" value="1"/>
</dbReference>
<evidence type="ECO:0000256" key="1">
    <source>
        <dbReference type="ARBA" id="ARBA00023015"/>
    </source>
</evidence>
<gene>
    <name evidence="5" type="ORF">QD47_04260</name>
</gene>
<dbReference type="PRINTS" id="PR00032">
    <property type="entry name" value="HTHARAC"/>
</dbReference>
<keyword evidence="6" id="KW-1185">Reference proteome</keyword>
<keyword evidence="2" id="KW-0238">DNA-binding</keyword>
<dbReference type="SMART" id="SM00342">
    <property type="entry name" value="HTH_ARAC"/>
    <property type="match status" value="1"/>
</dbReference>
<dbReference type="EMBL" id="JTHP01000005">
    <property type="protein sequence ID" value="KJD46731.1"/>
    <property type="molecule type" value="Genomic_DNA"/>
</dbReference>
<dbReference type="PATRIC" id="fig|159743.3.peg.919"/>
<dbReference type="RefSeq" id="WP_044644948.1">
    <property type="nucleotide sequence ID" value="NZ_JTHP01000005.1"/>
</dbReference>
<evidence type="ECO:0000313" key="6">
    <source>
        <dbReference type="Proteomes" id="UP000032534"/>
    </source>
</evidence>
<dbReference type="Gene3D" id="1.10.10.60">
    <property type="entry name" value="Homeodomain-like"/>
    <property type="match status" value="2"/>
</dbReference>
<evidence type="ECO:0000256" key="2">
    <source>
        <dbReference type="ARBA" id="ARBA00023125"/>
    </source>
</evidence>
<dbReference type="InterPro" id="IPR018062">
    <property type="entry name" value="HTH_AraC-typ_CS"/>
</dbReference>
<dbReference type="SUPFAM" id="SSF51215">
    <property type="entry name" value="Regulatory protein AraC"/>
    <property type="match status" value="1"/>
</dbReference>
<evidence type="ECO:0000256" key="3">
    <source>
        <dbReference type="ARBA" id="ARBA00023163"/>
    </source>
</evidence>
<organism evidence="5 6">
    <name type="scientific">Paenibacillus terrae</name>
    <dbReference type="NCBI Taxonomy" id="159743"/>
    <lineage>
        <taxon>Bacteria</taxon>
        <taxon>Bacillati</taxon>
        <taxon>Bacillota</taxon>
        <taxon>Bacilli</taxon>
        <taxon>Bacillales</taxon>
        <taxon>Paenibacillaceae</taxon>
        <taxon>Paenibacillus</taxon>
    </lineage>
</organism>
<dbReference type="InterPro" id="IPR009057">
    <property type="entry name" value="Homeodomain-like_sf"/>
</dbReference>
<dbReference type="AlphaFoldDB" id="A0A0D7X5N5"/>
<name>A0A0D7X5N5_9BACL</name>
<feature type="domain" description="HTH araC/xylS-type" evidence="4">
    <location>
        <begin position="176"/>
        <end position="274"/>
    </location>
</feature>